<dbReference type="InterPro" id="IPR005123">
    <property type="entry name" value="Oxoglu/Fe-dep_dioxygenase_dom"/>
</dbReference>
<dbReference type="SUPFAM" id="SSF51197">
    <property type="entry name" value="Clavaminate synthase-like"/>
    <property type="match status" value="1"/>
</dbReference>
<protein>
    <recommendedName>
        <fullName evidence="8">gibberellin 2beta-dioxygenase</fullName>
        <ecNumber evidence="8">1.14.11.13</ecNumber>
    </recommendedName>
</protein>
<dbReference type="InterPro" id="IPR050231">
    <property type="entry name" value="Iron_ascorbate_oxido_reductase"/>
</dbReference>
<dbReference type="PROSITE" id="PS51471">
    <property type="entry name" value="FE2OG_OXY"/>
    <property type="match status" value="1"/>
</dbReference>
<dbReference type="EMBL" id="JACMSC010000020">
    <property type="protein sequence ID" value="KAG6471314.1"/>
    <property type="molecule type" value="Genomic_DNA"/>
</dbReference>
<dbReference type="InterPro" id="IPR044861">
    <property type="entry name" value="IPNS-like_FE2OG_OXY"/>
</dbReference>
<keyword evidence="5 9" id="KW-0408">Iron</keyword>
<dbReference type="FunFam" id="2.60.120.330:FF:000014">
    <property type="entry name" value="Gibberellin 2-beta-dioxygenase 1"/>
    <property type="match status" value="1"/>
</dbReference>
<reference evidence="11 12" key="1">
    <citation type="submission" date="2020-08" db="EMBL/GenBank/DDBJ databases">
        <title>Plant Genome Project.</title>
        <authorList>
            <person name="Zhang R.-G."/>
        </authorList>
    </citation>
    <scope>NUCLEOTIDE SEQUENCE [LARGE SCALE GENOMIC DNA]</scope>
    <source>
        <tissue evidence="11">Rhizome</tissue>
    </source>
</reference>
<gene>
    <name evidence="11" type="ORF">ZIOFF_068755</name>
</gene>
<name>A0A8J5CA16_ZINOF</name>
<accession>A0A8J5CA16</accession>
<evidence type="ECO:0000256" key="2">
    <source>
        <dbReference type="ARBA" id="ARBA00022723"/>
    </source>
</evidence>
<dbReference type="Gene3D" id="2.60.120.330">
    <property type="entry name" value="B-lactam Antibiotic, Isopenicillin N Synthase, Chain"/>
    <property type="match status" value="1"/>
</dbReference>
<comment type="caution">
    <text evidence="11">The sequence shown here is derived from an EMBL/GenBank/DDBJ whole genome shotgun (WGS) entry which is preliminary data.</text>
</comment>
<dbReference type="InterPro" id="IPR027443">
    <property type="entry name" value="IPNS-like_sf"/>
</dbReference>
<sequence length="351" mass="38968">MPLYKRLLFSVSIYSIFPSTMVVLSSPSLDQIPLIRTPKAAAAAAGSFSVVPAIDLSKPDDTAARLIVKACQDLGLFKVTNHGVSLELMRRLEAEAVSFFSLPLLEKQRSCLPHSFGGYGNKSIGANGDVGWLEYLLFAVTPKQYPFSSTLREYLSAIRKLAQRVLELMAEGLAIQPRDALSKLVMGEQSDGLFRLNHYPPCPLQLLHEFNSCLTGFGEHTDPQVISILRSNNTSGLQISVKEGSWIPILPDDESFFINVGDALQVLAVLTNGRFRSVRHRVVADGRESRVSMIYFFGPALGERIAPLPQAMRMGEQSRYREFTWEEYKKAAYGSRLSDDRLGLFEKSTGQ</sequence>
<evidence type="ECO:0000256" key="8">
    <source>
        <dbReference type="ARBA" id="ARBA00066708"/>
    </source>
</evidence>
<organism evidence="11 12">
    <name type="scientific">Zingiber officinale</name>
    <name type="common">Ginger</name>
    <name type="synonym">Amomum zingiber</name>
    <dbReference type="NCBI Taxonomy" id="94328"/>
    <lineage>
        <taxon>Eukaryota</taxon>
        <taxon>Viridiplantae</taxon>
        <taxon>Streptophyta</taxon>
        <taxon>Embryophyta</taxon>
        <taxon>Tracheophyta</taxon>
        <taxon>Spermatophyta</taxon>
        <taxon>Magnoliopsida</taxon>
        <taxon>Liliopsida</taxon>
        <taxon>Zingiberales</taxon>
        <taxon>Zingiberaceae</taxon>
        <taxon>Zingiber</taxon>
    </lineage>
</organism>
<keyword evidence="3" id="KW-0223">Dioxygenase</keyword>
<keyword evidence="12" id="KW-1185">Reference proteome</keyword>
<dbReference type="Pfam" id="PF14226">
    <property type="entry name" value="DIOX_N"/>
    <property type="match status" value="1"/>
</dbReference>
<proteinExistence type="inferred from homology"/>
<comment type="cofactor">
    <cofactor evidence="1">
        <name>L-ascorbate</name>
        <dbReference type="ChEBI" id="CHEBI:38290"/>
    </cofactor>
</comment>
<evidence type="ECO:0000256" key="1">
    <source>
        <dbReference type="ARBA" id="ARBA00001961"/>
    </source>
</evidence>
<comment type="catalytic activity">
    <reaction evidence="6">
        <text>gibberellin A1 + 2-oxoglutarate + O2 = gibberellin A8 + succinate + CO2</text>
        <dbReference type="Rhea" id="RHEA:15005"/>
        <dbReference type="ChEBI" id="CHEBI:15379"/>
        <dbReference type="ChEBI" id="CHEBI:16526"/>
        <dbReference type="ChEBI" id="CHEBI:16810"/>
        <dbReference type="ChEBI" id="CHEBI:30031"/>
        <dbReference type="ChEBI" id="CHEBI:58524"/>
        <dbReference type="ChEBI" id="CHEBI:58594"/>
        <dbReference type="EC" id="1.14.11.13"/>
    </reaction>
</comment>
<keyword evidence="4 9" id="KW-0560">Oxidoreductase</keyword>
<dbReference type="PANTHER" id="PTHR47990">
    <property type="entry name" value="2-OXOGLUTARATE (2OG) AND FE(II)-DEPENDENT OXYGENASE SUPERFAMILY PROTEIN-RELATED"/>
    <property type="match status" value="1"/>
</dbReference>
<evidence type="ECO:0000259" key="10">
    <source>
        <dbReference type="PROSITE" id="PS51471"/>
    </source>
</evidence>
<dbReference type="InterPro" id="IPR026992">
    <property type="entry name" value="DIOX_N"/>
</dbReference>
<evidence type="ECO:0000256" key="9">
    <source>
        <dbReference type="RuleBase" id="RU003682"/>
    </source>
</evidence>
<dbReference type="GO" id="GO:0045543">
    <property type="term" value="F:gibberellin 2-beta-dioxygenase activity"/>
    <property type="evidence" value="ECO:0007669"/>
    <property type="project" value="UniProtKB-EC"/>
</dbReference>
<comment type="similarity">
    <text evidence="7">Belongs to the iron/ascorbate-dependent oxidoreductase family. GA2OX subfamily.</text>
</comment>
<dbReference type="Proteomes" id="UP000734854">
    <property type="component" value="Unassembled WGS sequence"/>
</dbReference>
<keyword evidence="2 9" id="KW-0479">Metal-binding</keyword>
<dbReference type="GO" id="GO:0046872">
    <property type="term" value="F:metal ion binding"/>
    <property type="evidence" value="ECO:0007669"/>
    <property type="project" value="UniProtKB-KW"/>
</dbReference>
<evidence type="ECO:0000256" key="6">
    <source>
        <dbReference type="ARBA" id="ARBA00052204"/>
    </source>
</evidence>
<dbReference type="AlphaFoldDB" id="A0A8J5CA16"/>
<evidence type="ECO:0000256" key="5">
    <source>
        <dbReference type="ARBA" id="ARBA00023004"/>
    </source>
</evidence>
<evidence type="ECO:0000256" key="4">
    <source>
        <dbReference type="ARBA" id="ARBA00023002"/>
    </source>
</evidence>
<feature type="domain" description="Fe2OG dioxygenase" evidence="10">
    <location>
        <begin position="189"/>
        <end position="299"/>
    </location>
</feature>
<dbReference type="EC" id="1.14.11.13" evidence="8"/>
<evidence type="ECO:0000313" key="12">
    <source>
        <dbReference type="Proteomes" id="UP000734854"/>
    </source>
</evidence>
<dbReference type="Pfam" id="PF03171">
    <property type="entry name" value="2OG-FeII_Oxy"/>
    <property type="match status" value="1"/>
</dbReference>
<evidence type="ECO:0000313" key="11">
    <source>
        <dbReference type="EMBL" id="KAG6471314.1"/>
    </source>
</evidence>
<evidence type="ECO:0000256" key="3">
    <source>
        <dbReference type="ARBA" id="ARBA00022964"/>
    </source>
</evidence>
<evidence type="ECO:0000256" key="7">
    <source>
        <dbReference type="ARBA" id="ARBA00061282"/>
    </source>
</evidence>